<feature type="binding site" evidence="8">
    <location>
        <position position="93"/>
    </location>
    <ligand>
        <name>Fe cation</name>
        <dbReference type="ChEBI" id="CHEBI:24875"/>
    </ligand>
</feature>
<gene>
    <name evidence="9" type="ordered locus">Desal_0108</name>
</gene>
<evidence type="ECO:0000256" key="4">
    <source>
        <dbReference type="ARBA" id="ARBA00023015"/>
    </source>
</evidence>
<dbReference type="STRING" id="526222.Desal_0108"/>
<dbReference type="Pfam" id="PF01475">
    <property type="entry name" value="FUR"/>
    <property type="match status" value="1"/>
</dbReference>
<comment type="similarity">
    <text evidence="1">Belongs to the Fur family.</text>
</comment>
<keyword evidence="3 7" id="KW-0862">Zinc</keyword>
<keyword evidence="7" id="KW-0479">Metal-binding</keyword>
<comment type="cofactor">
    <cofactor evidence="8">
        <name>Mn(2+)</name>
        <dbReference type="ChEBI" id="CHEBI:29035"/>
    </cofactor>
    <cofactor evidence="8">
        <name>Fe(2+)</name>
        <dbReference type="ChEBI" id="CHEBI:29033"/>
    </cofactor>
    <text evidence="8">Binds 1 Mn(2+) or Fe(2+) ion per subunit.</text>
</comment>
<evidence type="ECO:0000256" key="2">
    <source>
        <dbReference type="ARBA" id="ARBA00022491"/>
    </source>
</evidence>
<dbReference type="PANTHER" id="PTHR33202">
    <property type="entry name" value="ZINC UPTAKE REGULATION PROTEIN"/>
    <property type="match status" value="1"/>
</dbReference>
<name>C6BV42_MARSD</name>
<dbReference type="InterPro" id="IPR043135">
    <property type="entry name" value="Fur_C"/>
</dbReference>
<dbReference type="RefSeq" id="WP_012765705.1">
    <property type="nucleotide sequence ID" value="NC_012881.1"/>
</dbReference>
<feature type="binding site" evidence="7">
    <location>
        <position position="97"/>
    </location>
    <ligand>
        <name>Zn(2+)</name>
        <dbReference type="ChEBI" id="CHEBI:29105"/>
    </ligand>
</feature>
<feature type="binding site" evidence="7">
    <location>
        <position position="140"/>
    </location>
    <ligand>
        <name>Zn(2+)</name>
        <dbReference type="ChEBI" id="CHEBI:29105"/>
    </ligand>
</feature>
<evidence type="ECO:0000313" key="10">
    <source>
        <dbReference type="Proteomes" id="UP000002601"/>
    </source>
</evidence>
<dbReference type="Gene3D" id="1.10.10.10">
    <property type="entry name" value="Winged helix-like DNA-binding domain superfamily/Winged helix DNA-binding domain"/>
    <property type="match status" value="1"/>
</dbReference>
<dbReference type="AlphaFoldDB" id="C6BV42"/>
<keyword evidence="10" id="KW-1185">Reference proteome</keyword>
<dbReference type="GO" id="GO:0008270">
    <property type="term" value="F:zinc ion binding"/>
    <property type="evidence" value="ECO:0007669"/>
    <property type="project" value="TreeGrafter"/>
</dbReference>
<dbReference type="OrthoDB" id="8659436at2"/>
<dbReference type="SUPFAM" id="SSF46785">
    <property type="entry name" value="Winged helix' DNA-binding domain"/>
    <property type="match status" value="1"/>
</dbReference>
<feature type="binding site" evidence="8">
    <location>
        <position position="91"/>
    </location>
    <ligand>
        <name>Fe cation</name>
        <dbReference type="ChEBI" id="CHEBI:24875"/>
    </ligand>
</feature>
<dbReference type="GO" id="GO:1900376">
    <property type="term" value="P:regulation of secondary metabolite biosynthetic process"/>
    <property type="evidence" value="ECO:0007669"/>
    <property type="project" value="TreeGrafter"/>
</dbReference>
<dbReference type="InterPro" id="IPR036390">
    <property type="entry name" value="WH_DNA-bd_sf"/>
</dbReference>
<feature type="binding site" evidence="8">
    <location>
        <position position="112"/>
    </location>
    <ligand>
        <name>Fe cation</name>
        <dbReference type="ChEBI" id="CHEBI:24875"/>
    </ligand>
</feature>
<feature type="binding site" evidence="7">
    <location>
        <position position="100"/>
    </location>
    <ligand>
        <name>Zn(2+)</name>
        <dbReference type="ChEBI" id="CHEBI:29105"/>
    </ligand>
</feature>
<dbReference type="GO" id="GO:0000976">
    <property type="term" value="F:transcription cis-regulatory region binding"/>
    <property type="evidence" value="ECO:0007669"/>
    <property type="project" value="TreeGrafter"/>
</dbReference>
<evidence type="ECO:0000256" key="3">
    <source>
        <dbReference type="ARBA" id="ARBA00022833"/>
    </source>
</evidence>
<dbReference type="eggNOG" id="COG0735">
    <property type="taxonomic scope" value="Bacteria"/>
</dbReference>
<keyword evidence="5" id="KW-0238">DNA-binding</keyword>
<evidence type="ECO:0000256" key="6">
    <source>
        <dbReference type="ARBA" id="ARBA00023163"/>
    </source>
</evidence>
<protein>
    <submittedName>
        <fullName evidence="9">Ferric uptake regulator, Fur family</fullName>
    </submittedName>
</protein>
<dbReference type="EMBL" id="CP001649">
    <property type="protein sequence ID" value="ACS78179.1"/>
    <property type="molecule type" value="Genomic_DNA"/>
</dbReference>
<keyword evidence="8" id="KW-0408">Iron</keyword>
<dbReference type="Proteomes" id="UP000002601">
    <property type="component" value="Chromosome"/>
</dbReference>
<dbReference type="InterPro" id="IPR036388">
    <property type="entry name" value="WH-like_DNA-bd_sf"/>
</dbReference>
<keyword evidence="2" id="KW-0678">Repressor</keyword>
<dbReference type="HOGENOM" id="CLU_096072_3_0_7"/>
<dbReference type="Gene3D" id="3.30.1490.190">
    <property type="match status" value="1"/>
</dbReference>
<evidence type="ECO:0000256" key="7">
    <source>
        <dbReference type="PIRSR" id="PIRSR602481-1"/>
    </source>
</evidence>
<keyword evidence="4" id="KW-0805">Transcription regulation</keyword>
<evidence type="ECO:0000256" key="5">
    <source>
        <dbReference type="ARBA" id="ARBA00023125"/>
    </source>
</evidence>
<reference evidence="9 10" key="1">
    <citation type="submission" date="2009-06" db="EMBL/GenBank/DDBJ databases">
        <title>Complete sequence of Desulfovibrio salexigens DSM 2638.</title>
        <authorList>
            <consortium name="US DOE Joint Genome Institute"/>
            <person name="Lucas S."/>
            <person name="Copeland A."/>
            <person name="Lapidus A."/>
            <person name="Glavina del Rio T."/>
            <person name="Tice H."/>
            <person name="Bruce D."/>
            <person name="Goodwin L."/>
            <person name="Pitluck S."/>
            <person name="Munk A.C."/>
            <person name="Brettin T."/>
            <person name="Detter J.C."/>
            <person name="Han C."/>
            <person name="Tapia R."/>
            <person name="Larimer F."/>
            <person name="Land M."/>
            <person name="Hauser L."/>
            <person name="Kyrpides N."/>
            <person name="Anderson I."/>
            <person name="Wall J.D."/>
            <person name="Arkin A.P."/>
            <person name="Dehal P."/>
            <person name="Chivian D."/>
            <person name="Giles B."/>
            <person name="Hazen T.C."/>
        </authorList>
    </citation>
    <scope>NUCLEOTIDE SEQUENCE [LARGE SCALE GENOMIC DNA]</scope>
    <source>
        <strain evidence="10">ATCC 14822 / DSM 2638 / NCIMB 8403 / VKM B-1763</strain>
    </source>
</reference>
<evidence type="ECO:0000256" key="1">
    <source>
        <dbReference type="ARBA" id="ARBA00007957"/>
    </source>
</evidence>
<keyword evidence="6" id="KW-0804">Transcription</keyword>
<dbReference type="InterPro" id="IPR002481">
    <property type="entry name" value="FUR"/>
</dbReference>
<organism evidence="9 10">
    <name type="scientific">Maridesulfovibrio salexigens (strain ATCC 14822 / DSM 2638 / NCIMB 8403 / VKM B-1763)</name>
    <name type="common">Desulfovibrio salexigens</name>
    <dbReference type="NCBI Taxonomy" id="526222"/>
    <lineage>
        <taxon>Bacteria</taxon>
        <taxon>Pseudomonadati</taxon>
        <taxon>Thermodesulfobacteriota</taxon>
        <taxon>Desulfovibrionia</taxon>
        <taxon>Desulfovibrionales</taxon>
        <taxon>Desulfovibrionaceae</taxon>
        <taxon>Maridesulfovibrio</taxon>
    </lineage>
</organism>
<sequence length="143" mass="16660">MSSPQTQFLDYLTKNKMAATEQRRIVLEVFLGTQGHHSCEELYEHVSKRDSSISPATVYRTIKLLSDSGIAESLDFGDGITRFECRHNREHHDHLVCIRCNCRIEVVEERIEELQEKLASKYDFSVNRHKMILYGICPDCRKQ</sequence>
<evidence type="ECO:0000313" key="9">
    <source>
        <dbReference type="EMBL" id="ACS78179.1"/>
    </source>
</evidence>
<dbReference type="GO" id="GO:0003700">
    <property type="term" value="F:DNA-binding transcription factor activity"/>
    <property type="evidence" value="ECO:0007669"/>
    <property type="project" value="InterPro"/>
</dbReference>
<feature type="binding site" evidence="8">
    <location>
        <position position="129"/>
    </location>
    <ligand>
        <name>Fe cation</name>
        <dbReference type="ChEBI" id="CHEBI:24875"/>
    </ligand>
</feature>
<dbReference type="PANTHER" id="PTHR33202:SF7">
    <property type="entry name" value="FERRIC UPTAKE REGULATION PROTEIN"/>
    <property type="match status" value="1"/>
</dbReference>
<proteinExistence type="inferred from homology"/>
<dbReference type="CDD" id="cd07153">
    <property type="entry name" value="Fur_like"/>
    <property type="match status" value="1"/>
</dbReference>
<evidence type="ECO:0000256" key="8">
    <source>
        <dbReference type="PIRSR" id="PIRSR602481-2"/>
    </source>
</evidence>
<dbReference type="GO" id="GO:0045892">
    <property type="term" value="P:negative regulation of DNA-templated transcription"/>
    <property type="evidence" value="ECO:0007669"/>
    <property type="project" value="TreeGrafter"/>
</dbReference>
<dbReference type="KEGG" id="dsa:Desal_0108"/>
<accession>C6BV42</accession>
<comment type="cofactor">
    <cofactor evidence="7">
        <name>Zn(2+)</name>
        <dbReference type="ChEBI" id="CHEBI:29105"/>
    </cofactor>
    <text evidence="7">Binds 1 zinc ion per subunit.</text>
</comment>
<feature type="binding site" evidence="7">
    <location>
        <position position="137"/>
    </location>
    <ligand>
        <name>Zn(2+)</name>
        <dbReference type="ChEBI" id="CHEBI:29105"/>
    </ligand>
</feature>